<dbReference type="FunFam" id="3.40.850.10:FF:000081">
    <property type="entry name" value="Kinesin-13, putative"/>
    <property type="match status" value="1"/>
</dbReference>
<evidence type="ECO:0000256" key="2">
    <source>
        <dbReference type="ARBA" id="ARBA00022490"/>
    </source>
</evidence>
<evidence type="ECO:0000256" key="8">
    <source>
        <dbReference type="PROSITE-ProRule" id="PRU00283"/>
    </source>
</evidence>
<evidence type="ECO:0000256" key="1">
    <source>
        <dbReference type="ARBA" id="ARBA00004245"/>
    </source>
</evidence>
<evidence type="ECO:0000313" key="13">
    <source>
        <dbReference type="Proteomes" id="UP000002640"/>
    </source>
</evidence>
<dbReference type="OMA" id="LAHEDEY"/>
<keyword evidence="13" id="KW-1185">Reference proteome</keyword>
<reference evidence="12 13" key="1">
    <citation type="journal article" date="2006" name="Science">
        <title>Phytophthora genome sequences uncover evolutionary origins and mechanisms of pathogenesis.</title>
        <authorList>
            <person name="Tyler B.M."/>
            <person name="Tripathy S."/>
            <person name="Zhang X."/>
            <person name="Dehal P."/>
            <person name="Jiang R.H."/>
            <person name="Aerts A."/>
            <person name="Arredondo F.D."/>
            <person name="Baxter L."/>
            <person name="Bensasson D."/>
            <person name="Beynon J.L."/>
            <person name="Chapman J."/>
            <person name="Damasceno C.M."/>
            <person name="Dorrance A.E."/>
            <person name="Dou D."/>
            <person name="Dickerman A.W."/>
            <person name="Dubchak I.L."/>
            <person name="Garbelotto M."/>
            <person name="Gijzen M."/>
            <person name="Gordon S.G."/>
            <person name="Govers F."/>
            <person name="Grunwald N.J."/>
            <person name="Huang W."/>
            <person name="Ivors K.L."/>
            <person name="Jones R.W."/>
            <person name="Kamoun S."/>
            <person name="Krampis K."/>
            <person name="Lamour K.H."/>
            <person name="Lee M.K."/>
            <person name="McDonald W.H."/>
            <person name="Medina M."/>
            <person name="Meijer H.J."/>
            <person name="Nordberg E.K."/>
            <person name="Maclean D.J."/>
            <person name="Ospina-Giraldo M.D."/>
            <person name="Morris P.F."/>
            <person name="Phuntumart V."/>
            <person name="Putnam N.H."/>
            <person name="Rash S."/>
            <person name="Rose J.K."/>
            <person name="Sakihama Y."/>
            <person name="Salamov A.A."/>
            <person name="Savidor A."/>
            <person name="Scheuring C.F."/>
            <person name="Smith B.M."/>
            <person name="Sobral B.W."/>
            <person name="Terry A."/>
            <person name="Torto-Alalibo T.A."/>
            <person name="Win J."/>
            <person name="Xu Z."/>
            <person name="Zhang H."/>
            <person name="Grigoriev I.V."/>
            <person name="Rokhsar D.S."/>
            <person name="Boore J.L."/>
        </authorList>
    </citation>
    <scope>NUCLEOTIDE SEQUENCE [LARGE SCALE GENOMIC DNA]</scope>
    <source>
        <strain evidence="12 13">P6497</strain>
    </source>
</reference>
<dbReference type="InterPro" id="IPR001752">
    <property type="entry name" value="Kinesin_motor_dom"/>
</dbReference>
<gene>
    <name evidence="12" type="ORF">PHYSODRAFT_506088</name>
</gene>
<dbReference type="InterPro" id="IPR027640">
    <property type="entry name" value="Kinesin-like_fam"/>
</dbReference>
<keyword evidence="2" id="KW-0963">Cytoplasm</keyword>
<evidence type="ECO:0000256" key="6">
    <source>
        <dbReference type="ARBA" id="ARBA00023175"/>
    </source>
</evidence>
<dbReference type="PRINTS" id="PR00380">
    <property type="entry name" value="KINESINHEAVY"/>
</dbReference>
<dbReference type="Gene3D" id="3.40.850.10">
    <property type="entry name" value="Kinesin motor domain"/>
    <property type="match status" value="1"/>
</dbReference>
<dbReference type="EMBL" id="JH159155">
    <property type="protein sequence ID" value="EGZ14927.1"/>
    <property type="molecule type" value="Genomic_DNA"/>
</dbReference>
<evidence type="ECO:0000256" key="9">
    <source>
        <dbReference type="RuleBase" id="RU000394"/>
    </source>
</evidence>
<dbReference type="SMART" id="SM00129">
    <property type="entry name" value="KISc"/>
    <property type="match status" value="1"/>
</dbReference>
<evidence type="ECO:0000256" key="4">
    <source>
        <dbReference type="ARBA" id="ARBA00022741"/>
    </source>
</evidence>
<dbReference type="PROSITE" id="PS00411">
    <property type="entry name" value="KINESIN_MOTOR_1"/>
    <property type="match status" value="1"/>
</dbReference>
<dbReference type="STRING" id="1094619.G4ZL09"/>
<dbReference type="CDD" id="cd01367">
    <property type="entry name" value="KISc_KIF2_like"/>
    <property type="match status" value="1"/>
</dbReference>
<dbReference type="InParanoid" id="G4ZL09"/>
<dbReference type="GO" id="GO:0007019">
    <property type="term" value="P:microtubule depolymerization"/>
    <property type="evidence" value="ECO:0007669"/>
    <property type="project" value="TreeGrafter"/>
</dbReference>
<dbReference type="GeneID" id="20658570"/>
<dbReference type="PANTHER" id="PTHR47971">
    <property type="entry name" value="KINESIN-RELATED PROTEIN 6"/>
    <property type="match status" value="1"/>
</dbReference>
<evidence type="ECO:0000256" key="3">
    <source>
        <dbReference type="ARBA" id="ARBA00022701"/>
    </source>
</evidence>
<keyword evidence="6 8" id="KW-0505">Motor protein</keyword>
<feature type="domain" description="Kinesin motor" evidence="11">
    <location>
        <begin position="90"/>
        <end position="437"/>
    </location>
</feature>
<accession>G4ZL09</accession>
<sequence>MDALNEIKRKREARRALQAEEKRRVEKELREHGDDAGYKFRRLIQQYRDALPPCQQQQQQLQQLPLLSLSSSVRPPPTPTTLVDAADAPRLSVFIRKRPLAKKELKAKGYDIISCLFTLEDQNASNSAHLRRELVCHEPKLRVDCSETLENHQFRFDAVFDELQENSKVYDATVGPMVPYLVSEATTSSDTTSLTVFAYGQTGSGKTYTMKSIYRQAAVDLFQQLEELKESSSNRRNSRVSVGVSFYEIYMNSVNDLLNGRSRVQLMEDGDGAVQLPGLKELPATSADELLELVQLGEQARATSANAVHDDSSRSHALLRVTLYAADNNNGPALARLSMVDLAGSERASDTQSDKKSTRMEGAEINKSLLALKECIRALDRGATHIPFRQSKLTQLLRDSFLSQNSKTIMIATVSPCSESCNHTLNTLRYADRLKEIGAAS</sequence>
<dbReference type="Pfam" id="PF00225">
    <property type="entry name" value="Kinesin"/>
    <property type="match status" value="1"/>
</dbReference>
<comment type="similarity">
    <text evidence="8 9">Belongs to the TRAFAC class myosin-kinesin ATPase superfamily. Kinesin family.</text>
</comment>
<dbReference type="InterPro" id="IPR019821">
    <property type="entry name" value="Kinesin_motor_CS"/>
</dbReference>
<proteinExistence type="inferred from homology"/>
<protein>
    <recommendedName>
        <fullName evidence="9">Kinesin-like protein</fullName>
    </recommendedName>
</protein>
<dbReference type="PANTHER" id="PTHR47971:SF8">
    <property type="entry name" value="KINESIN-LIKE PROTEIN"/>
    <property type="match status" value="1"/>
</dbReference>
<dbReference type="InterPro" id="IPR027417">
    <property type="entry name" value="P-loop_NTPase"/>
</dbReference>
<comment type="subcellular location">
    <subcellularLocation>
        <location evidence="1">Cytoplasm</location>
        <location evidence="1">Cytoskeleton</location>
    </subcellularLocation>
</comment>
<evidence type="ECO:0000259" key="11">
    <source>
        <dbReference type="PROSITE" id="PS50067"/>
    </source>
</evidence>
<feature type="binding site" evidence="8">
    <location>
        <begin position="200"/>
        <end position="207"/>
    </location>
    <ligand>
        <name>ATP</name>
        <dbReference type="ChEBI" id="CHEBI:30616"/>
    </ligand>
</feature>
<dbReference type="GO" id="GO:0007018">
    <property type="term" value="P:microtubule-based movement"/>
    <property type="evidence" value="ECO:0007669"/>
    <property type="project" value="InterPro"/>
</dbReference>
<evidence type="ECO:0000256" key="10">
    <source>
        <dbReference type="SAM" id="MobiDB-lite"/>
    </source>
</evidence>
<dbReference type="KEGG" id="psoj:PHYSODRAFT_506088"/>
<feature type="region of interest" description="Disordered" evidence="10">
    <location>
        <begin position="1"/>
        <end position="31"/>
    </location>
</feature>
<dbReference type="Proteomes" id="UP000002640">
    <property type="component" value="Unassembled WGS sequence"/>
</dbReference>
<dbReference type="GO" id="GO:0005874">
    <property type="term" value="C:microtubule"/>
    <property type="evidence" value="ECO:0007669"/>
    <property type="project" value="UniProtKB-KW"/>
</dbReference>
<name>G4ZL09_PHYSP</name>
<evidence type="ECO:0000256" key="7">
    <source>
        <dbReference type="ARBA" id="ARBA00023212"/>
    </source>
</evidence>
<dbReference type="PROSITE" id="PS50067">
    <property type="entry name" value="KINESIN_MOTOR_2"/>
    <property type="match status" value="1"/>
</dbReference>
<dbReference type="GO" id="GO:0003777">
    <property type="term" value="F:microtubule motor activity"/>
    <property type="evidence" value="ECO:0007669"/>
    <property type="project" value="InterPro"/>
</dbReference>
<dbReference type="SMR" id="G4ZL09"/>
<evidence type="ECO:0000256" key="5">
    <source>
        <dbReference type="ARBA" id="ARBA00022840"/>
    </source>
</evidence>
<dbReference type="AlphaFoldDB" id="G4ZL09"/>
<keyword evidence="4 8" id="KW-0547">Nucleotide-binding</keyword>
<keyword evidence="5 8" id="KW-0067">ATP-binding</keyword>
<dbReference type="GO" id="GO:0008017">
    <property type="term" value="F:microtubule binding"/>
    <property type="evidence" value="ECO:0007669"/>
    <property type="project" value="InterPro"/>
</dbReference>
<dbReference type="SUPFAM" id="SSF52540">
    <property type="entry name" value="P-loop containing nucleoside triphosphate hydrolases"/>
    <property type="match status" value="1"/>
</dbReference>
<keyword evidence="3 9" id="KW-0493">Microtubule</keyword>
<dbReference type="RefSeq" id="XP_009528676.1">
    <property type="nucleotide sequence ID" value="XM_009530381.1"/>
</dbReference>
<dbReference type="InterPro" id="IPR036961">
    <property type="entry name" value="Kinesin_motor_dom_sf"/>
</dbReference>
<keyword evidence="7" id="KW-0206">Cytoskeleton</keyword>
<evidence type="ECO:0000313" key="12">
    <source>
        <dbReference type="EMBL" id="EGZ14927.1"/>
    </source>
</evidence>
<dbReference type="GO" id="GO:0005524">
    <property type="term" value="F:ATP binding"/>
    <property type="evidence" value="ECO:0007669"/>
    <property type="project" value="UniProtKB-UniRule"/>
</dbReference>
<organism evidence="12 13">
    <name type="scientific">Phytophthora sojae (strain P6497)</name>
    <name type="common">Soybean stem and root rot agent</name>
    <name type="synonym">Phytophthora megasperma f. sp. glycines</name>
    <dbReference type="NCBI Taxonomy" id="1094619"/>
    <lineage>
        <taxon>Eukaryota</taxon>
        <taxon>Sar</taxon>
        <taxon>Stramenopiles</taxon>
        <taxon>Oomycota</taxon>
        <taxon>Peronosporomycetes</taxon>
        <taxon>Peronosporales</taxon>
        <taxon>Peronosporaceae</taxon>
        <taxon>Phytophthora</taxon>
    </lineage>
</organism>